<dbReference type="PIRSF" id="PIRSF018266">
    <property type="entry name" value="FecR"/>
    <property type="match status" value="1"/>
</dbReference>
<name>A0A1E7WK18_9BURK</name>
<organism evidence="3 4">
    <name type="scientific">Duganella phyllosphaerae</name>
    <dbReference type="NCBI Taxonomy" id="762836"/>
    <lineage>
        <taxon>Bacteria</taxon>
        <taxon>Pseudomonadati</taxon>
        <taxon>Pseudomonadota</taxon>
        <taxon>Betaproteobacteria</taxon>
        <taxon>Burkholderiales</taxon>
        <taxon>Oxalobacteraceae</taxon>
        <taxon>Telluria group</taxon>
        <taxon>Duganella</taxon>
    </lineage>
</organism>
<dbReference type="Gene3D" id="2.60.120.1440">
    <property type="match status" value="1"/>
</dbReference>
<evidence type="ECO:0000313" key="3">
    <source>
        <dbReference type="EMBL" id="OEZ98871.1"/>
    </source>
</evidence>
<dbReference type="Proteomes" id="UP000175989">
    <property type="component" value="Unassembled WGS sequence"/>
</dbReference>
<sequence>MSPSPSSPNPLSDVDQQALDWFARRQRALTAAEEAAFHAWLQADPAHRAALARWHGDWRQLDDLPVDGIAQLRRQLAADLAAAKGASTPASRGRRDWLAGVAAIAPRAALATVALSAAGGGYLAWNRWQQQPLYAGDFRTLRGQQQDITLPDGSTLRLDTDTRVAVALYRERREVRLLGGQAVFHVQGDQARPFAVLAGAVRVTVVGTRFSVRHTPEIPGAEEIRVQVEEGRVRVAGGAGSPVMELRGGQRIAADANGRLGLIGQVAEAGIAPWRDGRITFDNTPLAQVLAEFGRYGSTGLLVRDADVAALRVTGTFDPHRLENFRRVLPRVLPVALRRDGAVTEIVSTRAQ</sequence>
<dbReference type="PATRIC" id="fig|762836.4.peg.3144"/>
<evidence type="ECO:0000313" key="4">
    <source>
        <dbReference type="Proteomes" id="UP000175989"/>
    </source>
</evidence>
<dbReference type="OrthoDB" id="1100567at2"/>
<feature type="domain" description="FecR N-terminal" evidence="2">
    <location>
        <begin position="16"/>
        <end position="53"/>
    </location>
</feature>
<proteinExistence type="predicted"/>
<dbReference type="AlphaFoldDB" id="A0A1E7WK18"/>
<accession>A0A1E7WK18</accession>
<dbReference type="Gene3D" id="3.55.50.30">
    <property type="match status" value="1"/>
</dbReference>
<dbReference type="Pfam" id="PF04773">
    <property type="entry name" value="FecR"/>
    <property type="match status" value="1"/>
</dbReference>
<keyword evidence="4" id="KW-1185">Reference proteome</keyword>
<evidence type="ECO:0000259" key="2">
    <source>
        <dbReference type="Pfam" id="PF16220"/>
    </source>
</evidence>
<dbReference type="RefSeq" id="WP_070249236.1">
    <property type="nucleotide sequence ID" value="NZ_LROM01000090.1"/>
</dbReference>
<reference evidence="4" key="1">
    <citation type="journal article" date="2016" name="Front. Microbiol.">
        <title>Molecular Keys to the Janthinobacterium and Duganella spp. Interaction with the Plant Pathogen Fusarium graminearum.</title>
        <authorList>
            <person name="Haack F.S."/>
            <person name="Poehlein A."/>
            <person name="Kroger C."/>
            <person name="Voigt C.A."/>
            <person name="Piepenbring M."/>
            <person name="Bode H.B."/>
            <person name="Daniel R."/>
            <person name="Schafer W."/>
            <person name="Streit W.R."/>
        </authorList>
    </citation>
    <scope>NUCLEOTIDE SEQUENCE [LARGE SCALE GENOMIC DNA]</scope>
    <source>
        <strain evidence="4">T54</strain>
    </source>
</reference>
<evidence type="ECO:0000259" key="1">
    <source>
        <dbReference type="Pfam" id="PF04773"/>
    </source>
</evidence>
<protein>
    <submittedName>
        <fullName evidence="3">Fec operon regulator FecR</fullName>
    </submittedName>
</protein>
<dbReference type="GO" id="GO:0016989">
    <property type="term" value="F:sigma factor antagonist activity"/>
    <property type="evidence" value="ECO:0007669"/>
    <property type="project" value="TreeGrafter"/>
</dbReference>
<dbReference type="Pfam" id="PF16220">
    <property type="entry name" value="DUF4880"/>
    <property type="match status" value="1"/>
</dbReference>
<dbReference type="InterPro" id="IPR012373">
    <property type="entry name" value="Ferrdict_sens_TM"/>
</dbReference>
<dbReference type="InterPro" id="IPR006860">
    <property type="entry name" value="FecR"/>
</dbReference>
<dbReference type="InterPro" id="IPR032623">
    <property type="entry name" value="FecR_N"/>
</dbReference>
<dbReference type="PANTHER" id="PTHR30273">
    <property type="entry name" value="PERIPLASMIC SIGNAL SENSOR AND SIGMA FACTOR ACTIVATOR FECR-RELATED"/>
    <property type="match status" value="1"/>
</dbReference>
<feature type="domain" description="FecR protein" evidence="1">
    <location>
        <begin position="138"/>
        <end position="234"/>
    </location>
</feature>
<dbReference type="PANTHER" id="PTHR30273:SF2">
    <property type="entry name" value="PROTEIN FECR"/>
    <property type="match status" value="1"/>
</dbReference>
<comment type="caution">
    <text evidence="3">The sequence shown here is derived from an EMBL/GenBank/DDBJ whole genome shotgun (WGS) entry which is preliminary data.</text>
</comment>
<dbReference type="EMBL" id="LROM01000090">
    <property type="protein sequence ID" value="OEZ98871.1"/>
    <property type="molecule type" value="Genomic_DNA"/>
</dbReference>
<gene>
    <name evidence="3" type="ORF">DUPY_30530</name>
</gene>